<dbReference type="Proteomes" id="UP000789706">
    <property type="component" value="Unassembled WGS sequence"/>
</dbReference>
<proteinExistence type="predicted"/>
<evidence type="ECO:0000313" key="2">
    <source>
        <dbReference type="Proteomes" id="UP000789706"/>
    </source>
</evidence>
<sequence length="172" mass="19306">MEPNRPTSSKVLQFCLIEYHQDLRISNPSPYDDYSNFVNTSIITIDDKIITPKLQKEEITGKDFSKITEEKLRGLKLHSGPLTRLIQICPRKSYLRESSHQCDFVFFILQISSSTAPQSDDFGGTYFAFGHNGDLDAVGTHIGNAPINVALMLPLTCTLPLYNLQIVVDSPQ</sequence>
<name>A0A9N9CEI0_9GLOM</name>
<organism evidence="1 2">
    <name type="scientific">Diversispora eburnea</name>
    <dbReference type="NCBI Taxonomy" id="1213867"/>
    <lineage>
        <taxon>Eukaryota</taxon>
        <taxon>Fungi</taxon>
        <taxon>Fungi incertae sedis</taxon>
        <taxon>Mucoromycota</taxon>
        <taxon>Glomeromycotina</taxon>
        <taxon>Glomeromycetes</taxon>
        <taxon>Diversisporales</taxon>
        <taxon>Diversisporaceae</taxon>
        <taxon>Diversispora</taxon>
    </lineage>
</organism>
<dbReference type="AlphaFoldDB" id="A0A9N9CEI0"/>
<evidence type="ECO:0000313" key="1">
    <source>
        <dbReference type="EMBL" id="CAG8597033.1"/>
    </source>
</evidence>
<gene>
    <name evidence="1" type="ORF">DEBURN_LOCUS9337</name>
</gene>
<reference evidence="1" key="1">
    <citation type="submission" date="2021-06" db="EMBL/GenBank/DDBJ databases">
        <authorList>
            <person name="Kallberg Y."/>
            <person name="Tangrot J."/>
            <person name="Rosling A."/>
        </authorList>
    </citation>
    <scope>NUCLEOTIDE SEQUENCE</scope>
    <source>
        <strain evidence="1">AZ414A</strain>
    </source>
</reference>
<keyword evidence="2" id="KW-1185">Reference proteome</keyword>
<comment type="caution">
    <text evidence="1">The sequence shown here is derived from an EMBL/GenBank/DDBJ whole genome shotgun (WGS) entry which is preliminary data.</text>
</comment>
<dbReference type="OrthoDB" id="2449165at2759"/>
<protein>
    <submittedName>
        <fullName evidence="1">1187_t:CDS:1</fullName>
    </submittedName>
</protein>
<dbReference type="EMBL" id="CAJVPK010001737">
    <property type="protein sequence ID" value="CAG8597033.1"/>
    <property type="molecule type" value="Genomic_DNA"/>
</dbReference>
<accession>A0A9N9CEI0</accession>